<evidence type="ECO:0000256" key="8">
    <source>
        <dbReference type="SAM" id="Phobius"/>
    </source>
</evidence>
<keyword evidence="3 8" id="KW-0812">Transmembrane</keyword>
<comment type="subcellular location">
    <subcellularLocation>
        <location evidence="1">Endoplasmic reticulum membrane</location>
        <topology evidence="1">Multi-pass membrane protein</topology>
    </subcellularLocation>
</comment>
<dbReference type="InParanoid" id="A0A3Q3RU43"/>
<feature type="transmembrane region" description="Helical" evidence="8">
    <location>
        <begin position="227"/>
        <end position="249"/>
    </location>
</feature>
<protein>
    <submittedName>
        <fullName evidence="9">Membrane bound O-acyltransferase domain containing 4</fullName>
    </submittedName>
</protein>
<evidence type="ECO:0000256" key="4">
    <source>
        <dbReference type="ARBA" id="ARBA00022824"/>
    </source>
</evidence>
<sequence length="434" mass="50542">MGLFDCLWEQHQFLMHQCFSLPFGFLFYFLAKQGYLSLMGRYLFVCVGGCVLAVVTMGIYSMLLFTSTFAFVLLMCLVDPGRIHPWAFGIQMLWQTFWHLVIQYREYCLHEPVSIRLFWAVSSLMLLTQRITSVSMDLQEKQVIFTFNASSKRKAHVMLLPVISYMFNFTTLLGGPLCSYRRFMSLMEGIKLNPPPCPLGVVFLKLIQVSLLEFLKYGFVVFMKHNIYDSSCSNILCGFLWIWSLALILRFQYYSHWRISECLNNAAGFGFWENSSGDASDWNGLSDGVLWTTEMSIRMSEFARRWNATTASWLRRLVYIRCGRFPLFMTFGFSLFWHGLHIGHFVGFLTWAATVKADYYVHRYLHPKLSSTWRKLLYTCLCWINTQMNITCVVIAIELRNISSLRLLTMTYTGLFPICNIILLVILLKVNTVY</sequence>
<proteinExistence type="predicted"/>
<dbReference type="Ensembl" id="ENSMAMT00000010254.2">
    <property type="protein sequence ID" value="ENSMAMP00000010000.2"/>
    <property type="gene ID" value="ENSMAMG00000006722.2"/>
</dbReference>
<dbReference type="Pfam" id="PF03062">
    <property type="entry name" value="MBOAT"/>
    <property type="match status" value="1"/>
</dbReference>
<feature type="transmembrane region" description="Helical" evidence="8">
    <location>
        <begin position="325"/>
        <end position="353"/>
    </location>
</feature>
<dbReference type="GeneTree" id="ENSGT01030000234564"/>
<dbReference type="InterPro" id="IPR049941">
    <property type="entry name" value="LPLAT_7/PORCN-like"/>
</dbReference>
<dbReference type="PANTHER" id="PTHR13906">
    <property type="entry name" value="PORCUPINE"/>
    <property type="match status" value="1"/>
</dbReference>
<organism evidence="9 10">
    <name type="scientific">Mastacembelus armatus</name>
    <name type="common">zig-zag eel</name>
    <dbReference type="NCBI Taxonomy" id="205130"/>
    <lineage>
        <taxon>Eukaryota</taxon>
        <taxon>Metazoa</taxon>
        <taxon>Chordata</taxon>
        <taxon>Craniata</taxon>
        <taxon>Vertebrata</taxon>
        <taxon>Euteleostomi</taxon>
        <taxon>Actinopterygii</taxon>
        <taxon>Neopterygii</taxon>
        <taxon>Teleostei</taxon>
        <taxon>Neoteleostei</taxon>
        <taxon>Acanthomorphata</taxon>
        <taxon>Anabantaria</taxon>
        <taxon>Synbranchiformes</taxon>
        <taxon>Mastacembelidae</taxon>
        <taxon>Mastacembelus</taxon>
    </lineage>
</organism>
<keyword evidence="7" id="KW-0012">Acyltransferase</keyword>
<evidence type="ECO:0000256" key="6">
    <source>
        <dbReference type="ARBA" id="ARBA00023136"/>
    </source>
</evidence>
<evidence type="ECO:0000313" key="10">
    <source>
        <dbReference type="Proteomes" id="UP000261640"/>
    </source>
</evidence>
<reference evidence="9" key="1">
    <citation type="submission" date="2025-08" db="UniProtKB">
        <authorList>
            <consortium name="Ensembl"/>
        </authorList>
    </citation>
    <scope>IDENTIFICATION</scope>
</reference>
<feature type="transmembrane region" description="Helical" evidence="8">
    <location>
        <begin position="155"/>
        <end position="175"/>
    </location>
</feature>
<dbReference type="PANTHER" id="PTHR13906:SF3">
    <property type="entry name" value="GHRELIN O-ACYLTRANSFERASE"/>
    <property type="match status" value="1"/>
</dbReference>
<reference evidence="9" key="2">
    <citation type="submission" date="2025-09" db="UniProtKB">
        <authorList>
            <consortium name="Ensembl"/>
        </authorList>
    </citation>
    <scope>IDENTIFICATION</scope>
</reference>
<dbReference type="AlphaFoldDB" id="A0A3Q3RU43"/>
<evidence type="ECO:0000256" key="2">
    <source>
        <dbReference type="ARBA" id="ARBA00022679"/>
    </source>
</evidence>
<dbReference type="FunCoup" id="A0A3Q3RU43">
    <property type="interactions" value="290"/>
</dbReference>
<keyword evidence="6 8" id="KW-0472">Membrane</keyword>
<evidence type="ECO:0000313" key="9">
    <source>
        <dbReference type="Ensembl" id="ENSMAMP00000010000.2"/>
    </source>
</evidence>
<accession>A0A3Q3RU43</accession>
<dbReference type="GO" id="GO:0030258">
    <property type="term" value="P:lipid modification"/>
    <property type="evidence" value="ECO:0007669"/>
    <property type="project" value="TreeGrafter"/>
</dbReference>
<dbReference type="Proteomes" id="UP000261640">
    <property type="component" value="Unplaced"/>
</dbReference>
<evidence type="ECO:0000256" key="7">
    <source>
        <dbReference type="ARBA" id="ARBA00023315"/>
    </source>
</evidence>
<keyword evidence="2" id="KW-0808">Transferase</keyword>
<feature type="transmembrane region" description="Helical" evidence="8">
    <location>
        <begin position="42"/>
        <end position="63"/>
    </location>
</feature>
<keyword evidence="4" id="KW-0256">Endoplasmic reticulum</keyword>
<feature type="transmembrane region" description="Helical" evidence="8">
    <location>
        <begin position="376"/>
        <end position="397"/>
    </location>
</feature>
<dbReference type="GO" id="GO:0005789">
    <property type="term" value="C:endoplasmic reticulum membrane"/>
    <property type="evidence" value="ECO:0007669"/>
    <property type="project" value="UniProtKB-SubCell"/>
</dbReference>
<dbReference type="InterPro" id="IPR004299">
    <property type="entry name" value="MBOAT_fam"/>
</dbReference>
<dbReference type="STRING" id="205130.ENSMAMP00000010000"/>
<evidence type="ECO:0000256" key="5">
    <source>
        <dbReference type="ARBA" id="ARBA00022989"/>
    </source>
</evidence>
<keyword evidence="5 8" id="KW-1133">Transmembrane helix</keyword>
<keyword evidence="10" id="KW-1185">Reference proteome</keyword>
<feature type="transmembrane region" description="Helical" evidence="8">
    <location>
        <begin position="409"/>
        <end position="428"/>
    </location>
</feature>
<dbReference type="GO" id="GO:0016412">
    <property type="term" value="F:serine O-acyltransferase activity"/>
    <property type="evidence" value="ECO:0007669"/>
    <property type="project" value="TreeGrafter"/>
</dbReference>
<evidence type="ECO:0000256" key="1">
    <source>
        <dbReference type="ARBA" id="ARBA00004477"/>
    </source>
</evidence>
<evidence type="ECO:0000256" key="3">
    <source>
        <dbReference type="ARBA" id="ARBA00022692"/>
    </source>
</evidence>
<feature type="transmembrane region" description="Helical" evidence="8">
    <location>
        <begin position="12"/>
        <end position="30"/>
    </location>
</feature>
<name>A0A3Q3RU43_9TELE</name>